<dbReference type="HOGENOM" id="CLU_2708498_0_0_1"/>
<evidence type="ECO:0000313" key="1">
    <source>
        <dbReference type="EMBL" id="AES63568.1"/>
    </source>
</evidence>
<gene>
    <name evidence="1" type="ordered locus">MTR_2g010150</name>
</gene>
<dbReference type="PaxDb" id="3880-AES63568"/>
<organism evidence="1 3">
    <name type="scientific">Medicago truncatula</name>
    <name type="common">Barrel medic</name>
    <name type="synonym">Medicago tribuloides</name>
    <dbReference type="NCBI Taxonomy" id="3880"/>
    <lineage>
        <taxon>Eukaryota</taxon>
        <taxon>Viridiplantae</taxon>
        <taxon>Streptophyta</taxon>
        <taxon>Embryophyta</taxon>
        <taxon>Tracheophyta</taxon>
        <taxon>Spermatophyta</taxon>
        <taxon>Magnoliopsida</taxon>
        <taxon>eudicotyledons</taxon>
        <taxon>Gunneridae</taxon>
        <taxon>Pentapetalae</taxon>
        <taxon>rosids</taxon>
        <taxon>fabids</taxon>
        <taxon>Fabales</taxon>
        <taxon>Fabaceae</taxon>
        <taxon>Papilionoideae</taxon>
        <taxon>50 kb inversion clade</taxon>
        <taxon>NPAAA clade</taxon>
        <taxon>Hologalegina</taxon>
        <taxon>IRL clade</taxon>
        <taxon>Trifolieae</taxon>
        <taxon>Medicago</taxon>
    </lineage>
</organism>
<accession>G7ISA7</accession>
<protein>
    <submittedName>
        <fullName evidence="1 2">Uncharacterized protein</fullName>
    </submittedName>
</protein>
<reference evidence="1 3" key="1">
    <citation type="journal article" date="2011" name="Nature">
        <title>The Medicago genome provides insight into the evolution of rhizobial symbioses.</title>
        <authorList>
            <person name="Young N.D."/>
            <person name="Debelle F."/>
            <person name="Oldroyd G.E."/>
            <person name="Geurts R."/>
            <person name="Cannon S.B."/>
            <person name="Udvardi M.K."/>
            <person name="Benedito V.A."/>
            <person name="Mayer K.F."/>
            <person name="Gouzy J."/>
            <person name="Schoof H."/>
            <person name="Van de Peer Y."/>
            <person name="Proost S."/>
            <person name="Cook D.R."/>
            <person name="Meyers B.C."/>
            <person name="Spannagl M."/>
            <person name="Cheung F."/>
            <person name="De Mita S."/>
            <person name="Krishnakumar V."/>
            <person name="Gundlach H."/>
            <person name="Zhou S."/>
            <person name="Mudge J."/>
            <person name="Bharti A.K."/>
            <person name="Murray J.D."/>
            <person name="Naoumkina M.A."/>
            <person name="Rosen B."/>
            <person name="Silverstein K.A."/>
            <person name="Tang H."/>
            <person name="Rombauts S."/>
            <person name="Zhao P.X."/>
            <person name="Zhou P."/>
            <person name="Barbe V."/>
            <person name="Bardou P."/>
            <person name="Bechner M."/>
            <person name="Bellec A."/>
            <person name="Berger A."/>
            <person name="Berges H."/>
            <person name="Bidwell S."/>
            <person name="Bisseling T."/>
            <person name="Choisne N."/>
            <person name="Couloux A."/>
            <person name="Denny R."/>
            <person name="Deshpande S."/>
            <person name="Dai X."/>
            <person name="Doyle J.J."/>
            <person name="Dudez A.M."/>
            <person name="Farmer A.D."/>
            <person name="Fouteau S."/>
            <person name="Franken C."/>
            <person name="Gibelin C."/>
            <person name="Gish J."/>
            <person name="Goldstein S."/>
            <person name="Gonzalez A.J."/>
            <person name="Green P.J."/>
            <person name="Hallab A."/>
            <person name="Hartog M."/>
            <person name="Hua A."/>
            <person name="Humphray S.J."/>
            <person name="Jeong D.H."/>
            <person name="Jing Y."/>
            <person name="Jocker A."/>
            <person name="Kenton S.M."/>
            <person name="Kim D.J."/>
            <person name="Klee K."/>
            <person name="Lai H."/>
            <person name="Lang C."/>
            <person name="Lin S."/>
            <person name="Macmil S.L."/>
            <person name="Magdelenat G."/>
            <person name="Matthews L."/>
            <person name="McCorrison J."/>
            <person name="Monaghan E.L."/>
            <person name="Mun J.H."/>
            <person name="Najar F.Z."/>
            <person name="Nicholson C."/>
            <person name="Noirot C."/>
            <person name="O'Bleness M."/>
            <person name="Paule C.R."/>
            <person name="Poulain J."/>
            <person name="Prion F."/>
            <person name="Qin B."/>
            <person name="Qu C."/>
            <person name="Retzel E.F."/>
            <person name="Riddle C."/>
            <person name="Sallet E."/>
            <person name="Samain S."/>
            <person name="Samson N."/>
            <person name="Sanders I."/>
            <person name="Saurat O."/>
            <person name="Scarpelli C."/>
            <person name="Schiex T."/>
            <person name="Segurens B."/>
            <person name="Severin A.J."/>
            <person name="Sherrier D.J."/>
            <person name="Shi R."/>
            <person name="Sims S."/>
            <person name="Singer S.R."/>
            <person name="Sinharoy S."/>
            <person name="Sterck L."/>
            <person name="Viollet A."/>
            <person name="Wang B.B."/>
            <person name="Wang K."/>
            <person name="Wang M."/>
            <person name="Wang X."/>
            <person name="Warfsmann J."/>
            <person name="Weissenbach J."/>
            <person name="White D.D."/>
            <person name="White J.D."/>
            <person name="Wiley G.B."/>
            <person name="Wincker P."/>
            <person name="Xing Y."/>
            <person name="Yang L."/>
            <person name="Yao Z."/>
            <person name="Ying F."/>
            <person name="Zhai J."/>
            <person name="Zhou L."/>
            <person name="Zuber A."/>
            <person name="Denarie J."/>
            <person name="Dixon R.A."/>
            <person name="May G.D."/>
            <person name="Schwartz D.C."/>
            <person name="Rogers J."/>
            <person name="Quetier F."/>
            <person name="Town C.D."/>
            <person name="Roe B.A."/>
        </authorList>
    </citation>
    <scope>NUCLEOTIDE SEQUENCE [LARGE SCALE GENOMIC DNA]</scope>
    <source>
        <strain evidence="1">A17</strain>
        <strain evidence="2 3">cv. Jemalong A17</strain>
    </source>
</reference>
<dbReference type="PANTHER" id="PTHR47483">
    <property type="entry name" value="BETA-ARABINOFURANOSYLTRANSFERASE RAY1"/>
    <property type="match status" value="1"/>
</dbReference>
<dbReference type="Proteomes" id="UP000002051">
    <property type="component" value="Chromosome 2"/>
</dbReference>
<dbReference type="EnsemblPlants" id="AES63568">
    <property type="protein sequence ID" value="AES63568"/>
    <property type="gene ID" value="MTR_2g010150"/>
</dbReference>
<dbReference type="PANTHER" id="PTHR47483:SF1">
    <property type="entry name" value="BETA-ARABINOFURANOSYLTRANSFERASE RAY1"/>
    <property type="match status" value="1"/>
</dbReference>
<dbReference type="STRING" id="3880.G7ISA7"/>
<evidence type="ECO:0000313" key="3">
    <source>
        <dbReference type="Proteomes" id="UP000002051"/>
    </source>
</evidence>
<name>G7ISA7_MEDTR</name>
<evidence type="ECO:0000313" key="2">
    <source>
        <dbReference type="EnsemblPlants" id="AES63568"/>
    </source>
</evidence>
<reference evidence="1 3" key="2">
    <citation type="journal article" date="2014" name="BMC Genomics">
        <title>An improved genome release (version Mt4.0) for the model legume Medicago truncatula.</title>
        <authorList>
            <person name="Tang H."/>
            <person name="Krishnakumar V."/>
            <person name="Bidwell S."/>
            <person name="Rosen B."/>
            <person name="Chan A."/>
            <person name="Zhou S."/>
            <person name="Gentzbittel L."/>
            <person name="Childs K.L."/>
            <person name="Yandell M."/>
            <person name="Gundlach H."/>
            <person name="Mayer K.F."/>
            <person name="Schwartz D.C."/>
            <person name="Town C.D."/>
        </authorList>
    </citation>
    <scope>GENOME REANNOTATION</scope>
    <source>
        <strain evidence="2 3">cv. Jemalong A17</strain>
    </source>
</reference>
<dbReference type="InterPro" id="IPR044575">
    <property type="entry name" value="RAY1-like"/>
</dbReference>
<keyword evidence="3" id="KW-1185">Reference proteome</keyword>
<sequence length="73" mass="8811">MGKLLVIIIPKFRYSFAYQNLWHEKNVKFIEKGCYIIHNYWISQRLNKLARQVLSGLREYDPSTKEMARGYEN</sequence>
<dbReference type="AlphaFoldDB" id="G7ISA7"/>
<dbReference type="GO" id="GO:0016757">
    <property type="term" value="F:glycosyltransferase activity"/>
    <property type="evidence" value="ECO:0007669"/>
    <property type="project" value="InterPro"/>
</dbReference>
<reference evidence="2" key="3">
    <citation type="submission" date="2015-04" db="UniProtKB">
        <authorList>
            <consortium name="EnsemblPlants"/>
        </authorList>
    </citation>
    <scope>IDENTIFICATION</scope>
    <source>
        <strain evidence="2">cv. Jemalong A17</strain>
    </source>
</reference>
<dbReference type="EMBL" id="CM001218">
    <property type="protein sequence ID" value="AES63568.1"/>
    <property type="molecule type" value="Genomic_DNA"/>
</dbReference>
<proteinExistence type="predicted"/>